<dbReference type="GO" id="GO:0097363">
    <property type="term" value="F:protein O-acetylglucosaminyltransferase activity"/>
    <property type="evidence" value="ECO:0007669"/>
    <property type="project" value="UniProtKB-EC"/>
</dbReference>
<dbReference type="PATRIC" id="fig|1747903.4.peg.4609"/>
<evidence type="ECO:0000259" key="9">
    <source>
        <dbReference type="Pfam" id="PF13844"/>
    </source>
</evidence>
<feature type="repeat" description="TPR" evidence="8">
    <location>
        <begin position="388"/>
        <end position="421"/>
    </location>
</feature>
<dbReference type="Pfam" id="PF14559">
    <property type="entry name" value="TPR_19"/>
    <property type="match status" value="1"/>
</dbReference>
<dbReference type="STRING" id="1747903.ASR47_102174"/>
<dbReference type="Pfam" id="PF13432">
    <property type="entry name" value="TPR_16"/>
    <property type="match status" value="4"/>
</dbReference>
<gene>
    <name evidence="10" type="ORF">ASR47_102174</name>
</gene>
<dbReference type="InterPro" id="IPR019734">
    <property type="entry name" value="TPR_rpt"/>
</dbReference>
<organism evidence="10 11">
    <name type="scientific">Janthinobacterium psychrotolerans</name>
    <dbReference type="NCBI Taxonomy" id="1747903"/>
    <lineage>
        <taxon>Bacteria</taxon>
        <taxon>Pseudomonadati</taxon>
        <taxon>Pseudomonadota</taxon>
        <taxon>Betaproteobacteria</taxon>
        <taxon>Burkholderiales</taxon>
        <taxon>Oxalobacteraceae</taxon>
        <taxon>Janthinobacterium</taxon>
    </lineage>
</organism>
<dbReference type="Gene3D" id="3.40.50.2000">
    <property type="entry name" value="Glycogen Phosphorylase B"/>
    <property type="match status" value="1"/>
</dbReference>
<dbReference type="SMART" id="SM00028">
    <property type="entry name" value="TPR"/>
    <property type="match status" value="11"/>
</dbReference>
<feature type="domain" description="O-GlcNAc transferase C-terminal" evidence="9">
    <location>
        <begin position="425"/>
        <end position="619"/>
    </location>
</feature>
<dbReference type="EMBL" id="LOCQ01000042">
    <property type="protein sequence ID" value="OBV40948.1"/>
    <property type="molecule type" value="Genomic_DNA"/>
</dbReference>
<feature type="repeat" description="TPR" evidence="8">
    <location>
        <begin position="150"/>
        <end position="183"/>
    </location>
</feature>
<feature type="repeat" description="TPR" evidence="8">
    <location>
        <begin position="48"/>
        <end position="81"/>
    </location>
</feature>
<evidence type="ECO:0000256" key="2">
    <source>
        <dbReference type="ARBA" id="ARBA00005386"/>
    </source>
</evidence>
<comment type="similarity">
    <text evidence="2">Belongs to the glycosyltransferase 41 family. O-GlcNAc transferase subfamily.</text>
</comment>
<dbReference type="EC" id="2.4.1.255" evidence="3"/>
<feature type="repeat" description="TPR" evidence="8">
    <location>
        <begin position="354"/>
        <end position="387"/>
    </location>
</feature>
<dbReference type="InterPro" id="IPR029489">
    <property type="entry name" value="OGT/SEC/SPY_C"/>
</dbReference>
<dbReference type="Proteomes" id="UP000092713">
    <property type="component" value="Unassembled WGS sequence"/>
</dbReference>
<evidence type="ECO:0000256" key="1">
    <source>
        <dbReference type="ARBA" id="ARBA00004922"/>
    </source>
</evidence>
<keyword evidence="5 10" id="KW-0808">Transferase</keyword>
<evidence type="ECO:0000313" key="10">
    <source>
        <dbReference type="EMBL" id="OBV40948.1"/>
    </source>
</evidence>
<dbReference type="PROSITE" id="PS50005">
    <property type="entry name" value="TPR"/>
    <property type="match status" value="6"/>
</dbReference>
<dbReference type="PANTHER" id="PTHR44835:SF1">
    <property type="entry name" value="PROTEIN O-GLCNAC TRANSFERASE"/>
    <property type="match status" value="1"/>
</dbReference>
<evidence type="ECO:0000256" key="4">
    <source>
        <dbReference type="ARBA" id="ARBA00022676"/>
    </source>
</evidence>
<reference evidence="10 11" key="1">
    <citation type="submission" date="2016-04" db="EMBL/GenBank/DDBJ databases">
        <title>Draft genome sequence of Janthinobacterium psychrotolerans sp. nov., isolated from freshwater sediments in Denmark.</title>
        <authorList>
            <person name="Gong X."/>
            <person name="Skrivergaard S."/>
            <person name="Korsgaard B.S."/>
            <person name="Schreiber L."/>
            <person name="Marshall I.P."/>
            <person name="Finster K."/>
            <person name="Schramm A."/>
        </authorList>
    </citation>
    <scope>NUCLEOTIDE SEQUENCE [LARGE SCALE GENOMIC DNA]</scope>
    <source>
        <strain evidence="10 11">S3-2</strain>
    </source>
</reference>
<sequence length="856" mass="92779">MEQATRALLERYPASALLWSVLAMALQLQGKDGLAALQETVELAPADAEGHLHLGNAHMDGGHPDLAMPCFMRALELAPGFAEAMSRLGDALQAQGHLKEAAECYRGALELDPALAMAHAGKADILQAQQQFQAAEASYRQALALAPGATDLYRKLGDVQVALNRPEPAMQSYAAALAIDAGNAMAHGGLGNVLFRLDRNAQAAASYRAATALPAAIAAHYHGLGRSLHALGETAEAEIAYRQAIALDATVAAPMLHYADLLRETRRQESAIAIYQAALLLEPHNIDALNNLGMALQDNGQLEQALATFRQVALLTPDNPITHSNIAATLNAMGQREAALQSCRRAVKLGPKSTAAHVNLGTCLMEMGRLSEAVSSFETVVKLDPLQRRAHVNISAALARLGRVEQAIAHARQALKINPDWDELHSNLLFYLTHSPDIDAAALFAEHLRYAEHFEAPLRASWPLHTNTREPERRLRIGFVSADLYNHAVAHFITPILEHLALSPRLEIVIYANSFHIDPISRHLHGLAGIWRQVEKLTHAELAQLITSDAIDILIDLSGHTGFNRLPTFARKPAPLQLTWIGYPGTTGLQAMDYFLTDRYYSPPGVLDDQFTEKLIRLPACAPFLPSPAAPEISAAPSISNGHITFGSFNRASKLSREVIARWSALLRAAPETKMLLAAMPNKQASDRLRSWFAREGIAADRLTFHGYTSIDEYLALHSQVDLCLDTYPYTSGTTGFHALWMGVPTLTMPGPTLPGFVSAAILSHAGLADFIADGEQDFLAKGLAHASDPGRLASMRLEMRERMNLAASGQPAEIAVGLEVALRHIWQRWCAGAIPVSFEARSNGIVAQPQEEGLS</sequence>
<evidence type="ECO:0000256" key="3">
    <source>
        <dbReference type="ARBA" id="ARBA00011970"/>
    </source>
</evidence>
<dbReference type="Pfam" id="PF13844">
    <property type="entry name" value="Glyco_transf_41"/>
    <property type="match status" value="2"/>
</dbReference>
<dbReference type="InterPro" id="IPR011990">
    <property type="entry name" value="TPR-like_helical_dom_sf"/>
</dbReference>
<protein>
    <recommendedName>
        <fullName evidence="3">protein O-GlcNAc transferase</fullName>
        <ecNumber evidence="3">2.4.1.255</ecNumber>
    </recommendedName>
</protein>
<name>A0A1A7C9G0_9BURK</name>
<feature type="repeat" description="TPR" evidence="8">
    <location>
        <begin position="82"/>
        <end position="115"/>
    </location>
</feature>
<dbReference type="Gene3D" id="3.40.50.11380">
    <property type="match status" value="1"/>
</dbReference>
<accession>A0A1A7C9G0</accession>
<keyword evidence="6" id="KW-0677">Repeat</keyword>
<dbReference type="InterPro" id="IPR051939">
    <property type="entry name" value="Glycosyltr_41/O-GlcNAc_trsf"/>
</dbReference>
<evidence type="ECO:0000313" key="11">
    <source>
        <dbReference type="Proteomes" id="UP000092713"/>
    </source>
</evidence>
<dbReference type="SUPFAM" id="SSF53756">
    <property type="entry name" value="UDP-Glycosyltransferase/glycogen phosphorylase"/>
    <property type="match status" value="1"/>
</dbReference>
<dbReference type="PROSITE" id="PS50293">
    <property type="entry name" value="TPR_REGION"/>
    <property type="match status" value="2"/>
</dbReference>
<keyword evidence="4" id="KW-0328">Glycosyltransferase</keyword>
<comment type="pathway">
    <text evidence="1">Protein modification; protein glycosylation.</text>
</comment>
<proteinExistence type="inferred from homology"/>
<feature type="repeat" description="TPR" evidence="8">
    <location>
        <begin position="286"/>
        <end position="319"/>
    </location>
</feature>
<evidence type="ECO:0000256" key="5">
    <source>
        <dbReference type="ARBA" id="ARBA00022679"/>
    </source>
</evidence>
<dbReference type="SUPFAM" id="SSF48452">
    <property type="entry name" value="TPR-like"/>
    <property type="match status" value="2"/>
</dbReference>
<evidence type="ECO:0000256" key="7">
    <source>
        <dbReference type="ARBA" id="ARBA00022803"/>
    </source>
</evidence>
<keyword evidence="11" id="KW-1185">Reference proteome</keyword>
<feature type="domain" description="O-GlcNAc transferase C-terminal" evidence="9">
    <location>
        <begin position="641"/>
        <end position="801"/>
    </location>
</feature>
<dbReference type="Gene3D" id="1.25.40.10">
    <property type="entry name" value="Tetratricopeptide repeat domain"/>
    <property type="match status" value="6"/>
</dbReference>
<dbReference type="AlphaFoldDB" id="A0A1A7C9G0"/>
<evidence type="ECO:0000256" key="6">
    <source>
        <dbReference type="ARBA" id="ARBA00022737"/>
    </source>
</evidence>
<dbReference type="PANTHER" id="PTHR44835">
    <property type="entry name" value="UDP-N-ACETYLGLUCOSAMINE--PEPTIDE N-ACETYLGLUCOSAMINYLTRANSFERASE SPINDLY-RELATED"/>
    <property type="match status" value="1"/>
</dbReference>
<keyword evidence="7 8" id="KW-0802">TPR repeat</keyword>
<dbReference type="RefSeq" id="WP_065306519.1">
    <property type="nucleotide sequence ID" value="NZ_LOCQ01000042.1"/>
</dbReference>
<comment type="caution">
    <text evidence="10">The sequence shown here is derived from an EMBL/GenBank/DDBJ whole genome shotgun (WGS) entry which is preliminary data.</text>
</comment>
<evidence type="ECO:0000256" key="8">
    <source>
        <dbReference type="PROSITE-ProRule" id="PRU00339"/>
    </source>
</evidence>